<keyword evidence="3" id="KW-1133">Transmembrane helix</keyword>
<evidence type="ECO:0008006" key="6">
    <source>
        <dbReference type="Google" id="ProtNLM"/>
    </source>
</evidence>
<proteinExistence type="inferred from homology"/>
<dbReference type="OrthoDB" id="958254at2759"/>
<dbReference type="Proteomes" id="UP000494206">
    <property type="component" value="Unassembled WGS sequence"/>
</dbReference>
<protein>
    <recommendedName>
        <fullName evidence="6">Gamma interferon inducible lysosomal thiol reductase</fullName>
    </recommendedName>
</protein>
<evidence type="ECO:0000313" key="5">
    <source>
        <dbReference type="Proteomes" id="UP000494206"/>
    </source>
</evidence>
<dbReference type="AlphaFoldDB" id="A0A8S1EHY9"/>
<comment type="caution">
    <text evidence="4">The sequence shown here is derived from an EMBL/GenBank/DDBJ whole genome shotgun (WGS) entry which is preliminary data.</text>
</comment>
<dbReference type="EMBL" id="CADEPM010000003">
    <property type="protein sequence ID" value="CAB3403388.1"/>
    <property type="molecule type" value="Genomic_DNA"/>
</dbReference>
<keyword evidence="3" id="KW-0812">Transmembrane</keyword>
<feature type="transmembrane region" description="Helical" evidence="3">
    <location>
        <begin position="28"/>
        <end position="45"/>
    </location>
</feature>
<evidence type="ECO:0000256" key="1">
    <source>
        <dbReference type="ARBA" id="ARBA00005679"/>
    </source>
</evidence>
<evidence type="ECO:0000256" key="3">
    <source>
        <dbReference type="SAM" id="Phobius"/>
    </source>
</evidence>
<accession>A0A8S1EHY9</accession>
<keyword evidence="2" id="KW-0325">Glycoprotein</keyword>
<name>A0A8S1EHY9_9PELO</name>
<dbReference type="PANTHER" id="PTHR13234:SF70">
    <property type="entry name" value="GILT-LIKE PROTEIN C02D5.2"/>
    <property type="match status" value="1"/>
</dbReference>
<dbReference type="GO" id="GO:0016671">
    <property type="term" value="F:oxidoreductase activity, acting on a sulfur group of donors, disulfide as acceptor"/>
    <property type="evidence" value="ECO:0007669"/>
    <property type="project" value="InterPro"/>
</dbReference>
<evidence type="ECO:0000256" key="2">
    <source>
        <dbReference type="ARBA" id="ARBA00023180"/>
    </source>
</evidence>
<dbReference type="PANTHER" id="PTHR13234">
    <property type="entry name" value="GAMMA-INTERFERON INDUCIBLE LYSOSOMAL THIOL REDUCTASE GILT"/>
    <property type="match status" value="1"/>
</dbReference>
<dbReference type="Pfam" id="PF03227">
    <property type="entry name" value="GILT"/>
    <property type="match status" value="1"/>
</dbReference>
<dbReference type="InterPro" id="IPR004911">
    <property type="entry name" value="Interferon-induced_GILT"/>
</dbReference>
<reference evidence="4 5" key="1">
    <citation type="submission" date="2020-04" db="EMBL/GenBank/DDBJ databases">
        <authorList>
            <person name="Laetsch R D."/>
            <person name="Stevens L."/>
            <person name="Kumar S."/>
            <person name="Blaxter L. M."/>
        </authorList>
    </citation>
    <scope>NUCLEOTIDE SEQUENCE [LARGE SCALE GENOMIC DNA]</scope>
</reference>
<gene>
    <name evidence="4" type="ORF">CBOVIS_LOCUS5874</name>
</gene>
<evidence type="ECO:0000313" key="4">
    <source>
        <dbReference type="EMBL" id="CAB3403388.1"/>
    </source>
</evidence>
<comment type="similarity">
    <text evidence="1">Belongs to the GILT family.</text>
</comment>
<keyword evidence="3" id="KW-0472">Membrane</keyword>
<sequence>MIKKLTRESTEPLIPHIRPHTRSRLRKYLYACLIALAVFFLYRIIEPTNEATSSSARDVVNQKPMMTASTSTVKLDIYMESLCPDTTRFFRQQLRKAWDVLGASRTRLDLTIVPFGKARCVETSADFQCECQHGALECDINQLMNCVIDRIGFPDKYIAPILCMQGKHSIDEALKCVEQYLPVEANRMRECATGPRGRRLLALSGQKTAGLEPPIDFIPWIVIDGRRNSDALYDLSQNLCESMKPMPSECQQYMATIRNN</sequence>
<keyword evidence="5" id="KW-1185">Reference proteome</keyword>
<organism evidence="4 5">
    <name type="scientific">Caenorhabditis bovis</name>
    <dbReference type="NCBI Taxonomy" id="2654633"/>
    <lineage>
        <taxon>Eukaryota</taxon>
        <taxon>Metazoa</taxon>
        <taxon>Ecdysozoa</taxon>
        <taxon>Nematoda</taxon>
        <taxon>Chromadorea</taxon>
        <taxon>Rhabditida</taxon>
        <taxon>Rhabditina</taxon>
        <taxon>Rhabditomorpha</taxon>
        <taxon>Rhabditoidea</taxon>
        <taxon>Rhabditidae</taxon>
        <taxon>Peloderinae</taxon>
        <taxon>Caenorhabditis</taxon>
    </lineage>
</organism>